<dbReference type="EMBL" id="JACXVP010000010">
    <property type="protein sequence ID" value="KAG5579304.1"/>
    <property type="molecule type" value="Genomic_DNA"/>
</dbReference>
<comment type="caution">
    <text evidence="2">The sequence shown here is derived from an EMBL/GenBank/DDBJ whole genome shotgun (WGS) entry which is preliminary data.</text>
</comment>
<gene>
    <name evidence="2" type="ORF">H5410_049931</name>
</gene>
<dbReference type="AlphaFoldDB" id="A0A9J5WWE8"/>
<protein>
    <submittedName>
        <fullName evidence="2">Uncharacterized protein</fullName>
    </submittedName>
</protein>
<dbReference type="Proteomes" id="UP000824120">
    <property type="component" value="Chromosome 10"/>
</dbReference>
<reference evidence="2 3" key="1">
    <citation type="submission" date="2020-09" db="EMBL/GenBank/DDBJ databases">
        <title>De no assembly of potato wild relative species, Solanum commersonii.</title>
        <authorList>
            <person name="Cho K."/>
        </authorList>
    </citation>
    <scope>NUCLEOTIDE SEQUENCE [LARGE SCALE GENOMIC DNA]</scope>
    <source>
        <strain evidence="2">LZ3.2</strain>
        <tissue evidence="2">Leaf</tissue>
    </source>
</reference>
<feature type="region of interest" description="Disordered" evidence="1">
    <location>
        <begin position="1"/>
        <end position="30"/>
    </location>
</feature>
<proteinExistence type="predicted"/>
<organism evidence="2 3">
    <name type="scientific">Solanum commersonii</name>
    <name type="common">Commerson's wild potato</name>
    <name type="synonym">Commerson's nightshade</name>
    <dbReference type="NCBI Taxonomy" id="4109"/>
    <lineage>
        <taxon>Eukaryota</taxon>
        <taxon>Viridiplantae</taxon>
        <taxon>Streptophyta</taxon>
        <taxon>Embryophyta</taxon>
        <taxon>Tracheophyta</taxon>
        <taxon>Spermatophyta</taxon>
        <taxon>Magnoliopsida</taxon>
        <taxon>eudicotyledons</taxon>
        <taxon>Gunneridae</taxon>
        <taxon>Pentapetalae</taxon>
        <taxon>asterids</taxon>
        <taxon>lamiids</taxon>
        <taxon>Solanales</taxon>
        <taxon>Solanaceae</taxon>
        <taxon>Solanoideae</taxon>
        <taxon>Solaneae</taxon>
        <taxon>Solanum</taxon>
    </lineage>
</organism>
<evidence type="ECO:0000313" key="3">
    <source>
        <dbReference type="Proteomes" id="UP000824120"/>
    </source>
</evidence>
<sequence length="116" mass="13544">MEYYLFGDNESKTSELRTTLPPREPEHEQQTWNLNRNPSKFSIPKNMRRRLEKCGRWAAFRLLAFGHRSGVHASGVIEMGWARLNWKTRGENGLGVGELLDWRSWNWENGLGSLID</sequence>
<evidence type="ECO:0000313" key="2">
    <source>
        <dbReference type="EMBL" id="KAG5579304.1"/>
    </source>
</evidence>
<name>A0A9J5WWE8_SOLCO</name>
<accession>A0A9J5WWE8</accession>
<keyword evidence="3" id="KW-1185">Reference proteome</keyword>
<evidence type="ECO:0000256" key="1">
    <source>
        <dbReference type="SAM" id="MobiDB-lite"/>
    </source>
</evidence>